<sequence>MGSRNSSDERGGNRQDYLCAQPCIRRSGTPTENPAQCHVGVQGRIDCDPRKGAHGPRG</sequence>
<evidence type="ECO:0000313" key="1">
    <source>
        <dbReference type="EMBL" id="RHY31874.1"/>
    </source>
</evidence>
<comment type="caution">
    <text evidence="1">The sequence shown here is derived from an EMBL/GenBank/DDBJ whole genome shotgun (WGS) entry which is preliminary data.</text>
</comment>
<evidence type="ECO:0000313" key="2">
    <source>
        <dbReference type="Proteomes" id="UP000285060"/>
    </source>
</evidence>
<accession>A0A418B1P3</accession>
<gene>
    <name evidence="1" type="ORF">DYB32_003086</name>
</gene>
<dbReference type="Proteomes" id="UP000285060">
    <property type="component" value="Unassembled WGS sequence"/>
</dbReference>
<dbReference type="EMBL" id="QUSY01000178">
    <property type="protein sequence ID" value="RHY31874.1"/>
    <property type="molecule type" value="Genomic_DNA"/>
</dbReference>
<name>A0A418B1P3_9STRA</name>
<proteinExistence type="predicted"/>
<reference evidence="1 2" key="1">
    <citation type="submission" date="2018-08" db="EMBL/GenBank/DDBJ databases">
        <title>Aphanomyces genome sequencing and annotation.</title>
        <authorList>
            <person name="Minardi D."/>
            <person name="Oidtmann B."/>
            <person name="Van Der Giezen M."/>
            <person name="Studholme D.J."/>
        </authorList>
    </citation>
    <scope>NUCLEOTIDE SEQUENCE [LARGE SCALE GENOMIC DNA]</scope>
    <source>
        <strain evidence="1 2">NJM0002</strain>
    </source>
</reference>
<organism evidence="1 2">
    <name type="scientific">Aphanomyces invadans</name>
    <dbReference type="NCBI Taxonomy" id="157072"/>
    <lineage>
        <taxon>Eukaryota</taxon>
        <taxon>Sar</taxon>
        <taxon>Stramenopiles</taxon>
        <taxon>Oomycota</taxon>
        <taxon>Saprolegniomycetes</taxon>
        <taxon>Saprolegniales</taxon>
        <taxon>Verrucalvaceae</taxon>
        <taxon>Aphanomyces</taxon>
    </lineage>
</organism>
<dbReference type="AlphaFoldDB" id="A0A418B1P3"/>
<keyword evidence="2" id="KW-1185">Reference proteome</keyword>
<protein>
    <submittedName>
        <fullName evidence="1">Uncharacterized protein</fullName>
    </submittedName>
</protein>